<evidence type="ECO:0000313" key="2">
    <source>
        <dbReference type="Proteomes" id="UP000027138"/>
    </source>
</evidence>
<gene>
    <name evidence="1" type="ORF">JCGZ_08875</name>
</gene>
<keyword evidence="2" id="KW-1185">Reference proteome</keyword>
<organism evidence="1 2">
    <name type="scientific">Jatropha curcas</name>
    <name type="common">Barbados nut</name>
    <dbReference type="NCBI Taxonomy" id="180498"/>
    <lineage>
        <taxon>Eukaryota</taxon>
        <taxon>Viridiplantae</taxon>
        <taxon>Streptophyta</taxon>
        <taxon>Embryophyta</taxon>
        <taxon>Tracheophyta</taxon>
        <taxon>Spermatophyta</taxon>
        <taxon>Magnoliopsida</taxon>
        <taxon>eudicotyledons</taxon>
        <taxon>Gunneridae</taxon>
        <taxon>Pentapetalae</taxon>
        <taxon>rosids</taxon>
        <taxon>fabids</taxon>
        <taxon>Malpighiales</taxon>
        <taxon>Euphorbiaceae</taxon>
        <taxon>Crotonoideae</taxon>
        <taxon>Jatropheae</taxon>
        <taxon>Jatropha</taxon>
    </lineage>
</organism>
<name>A0A067KNE4_JATCU</name>
<reference evidence="1 2" key="1">
    <citation type="journal article" date="2014" name="PLoS ONE">
        <title>Global Analysis of Gene Expression Profiles in Physic Nut (Jatropha curcas L.) Seedlings Exposed to Salt Stress.</title>
        <authorList>
            <person name="Zhang L."/>
            <person name="Zhang C."/>
            <person name="Wu P."/>
            <person name="Chen Y."/>
            <person name="Li M."/>
            <person name="Jiang H."/>
            <person name="Wu G."/>
        </authorList>
    </citation>
    <scope>NUCLEOTIDE SEQUENCE [LARGE SCALE GENOMIC DNA]</scope>
    <source>
        <strain evidence="2">cv. GZQX0401</strain>
        <tissue evidence="1">Young leaves</tissue>
    </source>
</reference>
<evidence type="ECO:0000313" key="1">
    <source>
        <dbReference type="EMBL" id="KDP36538.1"/>
    </source>
</evidence>
<dbReference type="EMBL" id="KK914428">
    <property type="protein sequence ID" value="KDP36538.1"/>
    <property type="molecule type" value="Genomic_DNA"/>
</dbReference>
<protein>
    <submittedName>
        <fullName evidence="1">Uncharacterized protein</fullName>
    </submittedName>
</protein>
<sequence>MMRCFVTRIASYLRAWTPVRPVYDIMGGGKDTRLDIDVMVHMRLVEKVRDAFRIVGSQEARPNVEETKEASDTNIEDDIPHTCPDFCTFSVTSISGASPSFQGASELSNEEVLARMMFRMDMFDAHFQGMETMIFDPFQSIEIM</sequence>
<dbReference type="Proteomes" id="UP000027138">
    <property type="component" value="Unassembled WGS sequence"/>
</dbReference>
<proteinExistence type="predicted"/>
<accession>A0A067KNE4</accession>
<dbReference type="AlphaFoldDB" id="A0A067KNE4"/>